<evidence type="ECO:0000313" key="11">
    <source>
        <dbReference type="EMBL" id="MEA1079069.1"/>
    </source>
</evidence>
<dbReference type="RefSeq" id="WP_322853614.1">
    <property type="nucleotide sequence ID" value="NZ_JAYDCJ010000001.1"/>
</dbReference>
<sequence length="175" mass="19435">MTGILTFISRIDRVLAILIKPIVVVISLAVAVMLTYGIFTRAVLDAPVFGLEELVLMAAMWLYMLGAVLASRDRSHLTADFIEVITDNARVIKAVHLLATSISLFMAVMFAVWSYDLLQWGVQKGQTTPVFQLPWYLSQGSLFVASVLFIFYLIRDFLSDLTGLHAPNPGVVNQE</sequence>
<keyword evidence="3" id="KW-1003">Cell membrane</keyword>
<comment type="subunit">
    <text evidence="9">The complex comprises the extracytoplasmic solute receptor protein and the two transmembrane proteins.</text>
</comment>
<feature type="domain" description="Tripartite ATP-independent periplasmic transporters DctQ component" evidence="10">
    <location>
        <begin position="31"/>
        <end position="162"/>
    </location>
</feature>
<dbReference type="PANTHER" id="PTHR35011">
    <property type="entry name" value="2,3-DIKETO-L-GULONATE TRAP TRANSPORTER SMALL PERMEASE PROTEIN YIAM"/>
    <property type="match status" value="1"/>
</dbReference>
<dbReference type="InterPro" id="IPR055348">
    <property type="entry name" value="DctQ"/>
</dbReference>
<comment type="function">
    <text evidence="9">Part of the tripartite ATP-independent periplasmic (TRAP) transport system.</text>
</comment>
<feature type="transmembrane region" description="Helical" evidence="9">
    <location>
        <begin position="135"/>
        <end position="154"/>
    </location>
</feature>
<feature type="transmembrane region" description="Helical" evidence="9">
    <location>
        <begin position="51"/>
        <end position="70"/>
    </location>
</feature>
<feature type="transmembrane region" description="Helical" evidence="9">
    <location>
        <begin position="14"/>
        <end position="39"/>
    </location>
</feature>
<evidence type="ECO:0000313" key="12">
    <source>
        <dbReference type="Proteomes" id="UP001305746"/>
    </source>
</evidence>
<comment type="caution">
    <text evidence="11">The sequence shown here is derived from an EMBL/GenBank/DDBJ whole genome shotgun (WGS) entry which is preliminary data.</text>
</comment>
<feature type="transmembrane region" description="Helical" evidence="9">
    <location>
        <begin position="91"/>
        <end position="115"/>
    </location>
</feature>
<keyword evidence="7 9" id="KW-0472">Membrane</keyword>
<gene>
    <name evidence="11" type="ORF">U5822_00205</name>
</gene>
<protein>
    <recommendedName>
        <fullName evidence="9">TRAP transporter small permease protein</fullName>
    </recommendedName>
</protein>
<name>A0ABU5NTD8_9GAMM</name>
<keyword evidence="6 9" id="KW-1133">Transmembrane helix</keyword>
<evidence type="ECO:0000256" key="8">
    <source>
        <dbReference type="ARBA" id="ARBA00038436"/>
    </source>
</evidence>
<evidence type="ECO:0000256" key="7">
    <source>
        <dbReference type="ARBA" id="ARBA00023136"/>
    </source>
</evidence>
<evidence type="ECO:0000256" key="2">
    <source>
        <dbReference type="ARBA" id="ARBA00022448"/>
    </source>
</evidence>
<evidence type="ECO:0000256" key="4">
    <source>
        <dbReference type="ARBA" id="ARBA00022519"/>
    </source>
</evidence>
<keyword evidence="5 9" id="KW-0812">Transmembrane</keyword>
<evidence type="ECO:0000256" key="5">
    <source>
        <dbReference type="ARBA" id="ARBA00022692"/>
    </source>
</evidence>
<proteinExistence type="inferred from homology"/>
<dbReference type="Pfam" id="PF04290">
    <property type="entry name" value="DctQ"/>
    <property type="match status" value="1"/>
</dbReference>
<organism evidence="11 12">
    <name type="scientific">Marinobacter qingdaonensis</name>
    <dbReference type="NCBI Taxonomy" id="3108486"/>
    <lineage>
        <taxon>Bacteria</taxon>
        <taxon>Pseudomonadati</taxon>
        <taxon>Pseudomonadota</taxon>
        <taxon>Gammaproteobacteria</taxon>
        <taxon>Pseudomonadales</taxon>
        <taxon>Marinobacteraceae</taxon>
        <taxon>Marinobacter</taxon>
    </lineage>
</organism>
<keyword evidence="12" id="KW-1185">Reference proteome</keyword>
<evidence type="ECO:0000259" key="10">
    <source>
        <dbReference type="Pfam" id="PF04290"/>
    </source>
</evidence>
<dbReference type="InterPro" id="IPR007387">
    <property type="entry name" value="TRAP_DctQ"/>
</dbReference>
<keyword evidence="2 9" id="KW-0813">Transport</keyword>
<comment type="subcellular location">
    <subcellularLocation>
        <location evidence="1 9">Cell inner membrane</location>
        <topology evidence="1 9">Multi-pass membrane protein</topology>
    </subcellularLocation>
</comment>
<evidence type="ECO:0000256" key="6">
    <source>
        <dbReference type="ARBA" id="ARBA00022989"/>
    </source>
</evidence>
<evidence type="ECO:0000256" key="9">
    <source>
        <dbReference type="RuleBase" id="RU369079"/>
    </source>
</evidence>
<accession>A0ABU5NTD8</accession>
<reference evidence="11 12" key="1">
    <citation type="submission" date="2023-12" db="EMBL/GenBank/DDBJ databases">
        <title>Marinobacter qingdaonensis sp. nov., isolated from the intertidal sediment of Qingdao, PR China.</title>
        <authorList>
            <person name="Li Y."/>
        </authorList>
    </citation>
    <scope>NUCLEOTIDE SEQUENCE [LARGE SCALE GENOMIC DNA]</scope>
    <source>
        <strain evidence="11 12">ASW11-75</strain>
    </source>
</reference>
<evidence type="ECO:0000256" key="3">
    <source>
        <dbReference type="ARBA" id="ARBA00022475"/>
    </source>
</evidence>
<evidence type="ECO:0000256" key="1">
    <source>
        <dbReference type="ARBA" id="ARBA00004429"/>
    </source>
</evidence>
<dbReference type="Proteomes" id="UP001305746">
    <property type="component" value="Unassembled WGS sequence"/>
</dbReference>
<keyword evidence="4 9" id="KW-0997">Cell inner membrane</keyword>
<dbReference type="EMBL" id="JAYDCJ010000001">
    <property type="protein sequence ID" value="MEA1079069.1"/>
    <property type="molecule type" value="Genomic_DNA"/>
</dbReference>
<comment type="similarity">
    <text evidence="8 9">Belongs to the TRAP transporter small permease family.</text>
</comment>